<reference evidence="3 4" key="1">
    <citation type="submission" date="2015-07" db="EMBL/GenBank/DDBJ databases">
        <authorList>
            <consortium name="Pathogen Informatics"/>
        </authorList>
    </citation>
    <scope>NUCLEOTIDE SEQUENCE [LARGE SCALE GENOMIC DNA]</scope>
    <source>
        <strain evidence="2 3">A316</strain>
        <strain evidence="1 4">A51</strain>
    </source>
</reference>
<proteinExistence type="predicted"/>
<evidence type="ECO:0000313" key="1">
    <source>
        <dbReference type="EMBL" id="CSA61096.1"/>
    </source>
</evidence>
<sequence>MHFRHVGTPKHKRIGVFKVVITAHRLINTKGTHKAHYRRSHTVTCVGVNVVRTKARFHQLHRRVTFHHCPLARTEHTHAGWAFGFKRSFPFFSHHIKCGIPRDWGEFTVFVVLTIFHAQQRRF</sequence>
<dbReference type="Proteomes" id="UP000041770">
    <property type="component" value="Unassembled WGS sequence"/>
</dbReference>
<evidence type="ECO:0000313" key="4">
    <source>
        <dbReference type="Proteomes" id="UP000044806"/>
    </source>
</evidence>
<dbReference type="EMBL" id="CWOW01000009">
    <property type="protein sequence ID" value="CSA61096.1"/>
    <property type="molecule type" value="Genomic_DNA"/>
</dbReference>
<dbReference type="Proteomes" id="UP000044806">
    <property type="component" value="Unassembled WGS sequence"/>
</dbReference>
<dbReference type="EMBL" id="CWQY01000005">
    <property type="protein sequence ID" value="CSC32750.1"/>
    <property type="molecule type" value="Genomic_DNA"/>
</dbReference>
<name>A0A655XMR2_VIBCL</name>
<organism evidence="2 3">
    <name type="scientific">Vibrio cholerae</name>
    <dbReference type="NCBI Taxonomy" id="666"/>
    <lineage>
        <taxon>Bacteria</taxon>
        <taxon>Pseudomonadati</taxon>
        <taxon>Pseudomonadota</taxon>
        <taxon>Gammaproteobacteria</taxon>
        <taxon>Vibrionales</taxon>
        <taxon>Vibrionaceae</taxon>
        <taxon>Vibrio</taxon>
    </lineage>
</organism>
<evidence type="ECO:0000313" key="3">
    <source>
        <dbReference type="Proteomes" id="UP000041770"/>
    </source>
</evidence>
<evidence type="ECO:0000313" key="2">
    <source>
        <dbReference type="EMBL" id="CSC32750.1"/>
    </source>
</evidence>
<dbReference type="AlphaFoldDB" id="A0A655XMR2"/>
<protein>
    <submittedName>
        <fullName evidence="2">Uncharacterized protein</fullName>
    </submittedName>
</protein>
<accession>A0A655XMR2</accession>
<gene>
    <name evidence="1" type="ORF">ERS013165_01994</name>
    <name evidence="2" type="ORF">ERS013200_01162</name>
</gene>